<dbReference type="AlphaFoldDB" id="A0A5C7J6G6"/>
<gene>
    <name evidence="1" type="ORF">E6Q11_04080</name>
</gene>
<dbReference type="Proteomes" id="UP000321026">
    <property type="component" value="Unassembled WGS sequence"/>
</dbReference>
<reference evidence="1 2" key="1">
    <citation type="submission" date="2018-09" db="EMBL/GenBank/DDBJ databases">
        <title>Metagenome Assembled Genomes from an Advanced Water Purification Facility.</title>
        <authorList>
            <person name="Stamps B.W."/>
            <person name="Spear J.R."/>
        </authorList>
    </citation>
    <scope>NUCLEOTIDE SEQUENCE [LARGE SCALE GENOMIC DNA]</scope>
    <source>
        <strain evidence="1">Bin_63_2</strain>
    </source>
</reference>
<organism evidence="1 2">
    <name type="scientific">Candidatus Dojkabacteria bacterium</name>
    <dbReference type="NCBI Taxonomy" id="2099670"/>
    <lineage>
        <taxon>Bacteria</taxon>
        <taxon>Candidatus Dojkabacteria</taxon>
    </lineage>
</organism>
<sequence length="138" mass="15332">MSTYAAQKAAIVSILQTNITNAKVVYSYVEPNPSGYPAITVENYDGEGEFADTGRNRRKRVYRITCMQERVKVGASEAERILGAMVDQIISTFDSRTNLNLTNTCDFAYPIPSKWGYIAAPDIDVRTAEILLEAITLE</sequence>
<comment type="caution">
    <text evidence="1">The sequence shown here is derived from an EMBL/GenBank/DDBJ whole genome shotgun (WGS) entry which is preliminary data.</text>
</comment>
<evidence type="ECO:0000313" key="2">
    <source>
        <dbReference type="Proteomes" id="UP000321026"/>
    </source>
</evidence>
<accession>A0A5C7J6G6</accession>
<dbReference type="EMBL" id="SSDS01000064">
    <property type="protein sequence ID" value="TXG76784.1"/>
    <property type="molecule type" value="Genomic_DNA"/>
</dbReference>
<proteinExistence type="predicted"/>
<protein>
    <recommendedName>
        <fullName evidence="3">DUF3168 domain-containing protein</fullName>
    </recommendedName>
</protein>
<evidence type="ECO:0000313" key="1">
    <source>
        <dbReference type="EMBL" id="TXG76784.1"/>
    </source>
</evidence>
<evidence type="ECO:0008006" key="3">
    <source>
        <dbReference type="Google" id="ProtNLM"/>
    </source>
</evidence>
<name>A0A5C7J6G6_9BACT</name>